<proteinExistence type="predicted"/>
<dbReference type="EMBL" id="JANEYF010004784">
    <property type="protein sequence ID" value="KAJ8930089.1"/>
    <property type="molecule type" value="Genomic_DNA"/>
</dbReference>
<reference evidence="1" key="1">
    <citation type="journal article" date="2023" name="Insect Mol. Biol.">
        <title>Genome sequencing provides insights into the evolution of gene families encoding plant cell wall-degrading enzymes in longhorned beetles.</title>
        <authorList>
            <person name="Shin N.R."/>
            <person name="Okamura Y."/>
            <person name="Kirsch R."/>
            <person name="Pauchet Y."/>
        </authorList>
    </citation>
    <scope>NUCLEOTIDE SEQUENCE</scope>
    <source>
        <strain evidence="1">RBIC_L_NR</strain>
    </source>
</reference>
<dbReference type="AlphaFoldDB" id="A0AAV8WU14"/>
<evidence type="ECO:0000313" key="1">
    <source>
        <dbReference type="EMBL" id="KAJ8930089.1"/>
    </source>
</evidence>
<dbReference type="Proteomes" id="UP001162156">
    <property type="component" value="Unassembled WGS sequence"/>
</dbReference>
<evidence type="ECO:0008006" key="3">
    <source>
        <dbReference type="Google" id="ProtNLM"/>
    </source>
</evidence>
<gene>
    <name evidence="1" type="ORF">NQ314_017159</name>
</gene>
<sequence>MEISINQHLSKLIKLRIKEVLNLPNKDAPQQKNNLPGKCYYCSSKKKKNNRRTKYSCQKCGKFMCLEYCLMMCQDCNNGNEIGTE</sequence>
<evidence type="ECO:0000313" key="2">
    <source>
        <dbReference type="Proteomes" id="UP001162156"/>
    </source>
</evidence>
<organism evidence="1 2">
    <name type="scientific">Rhamnusium bicolor</name>
    <dbReference type="NCBI Taxonomy" id="1586634"/>
    <lineage>
        <taxon>Eukaryota</taxon>
        <taxon>Metazoa</taxon>
        <taxon>Ecdysozoa</taxon>
        <taxon>Arthropoda</taxon>
        <taxon>Hexapoda</taxon>
        <taxon>Insecta</taxon>
        <taxon>Pterygota</taxon>
        <taxon>Neoptera</taxon>
        <taxon>Endopterygota</taxon>
        <taxon>Coleoptera</taxon>
        <taxon>Polyphaga</taxon>
        <taxon>Cucujiformia</taxon>
        <taxon>Chrysomeloidea</taxon>
        <taxon>Cerambycidae</taxon>
        <taxon>Lepturinae</taxon>
        <taxon>Rhagiini</taxon>
        <taxon>Rhamnusium</taxon>
    </lineage>
</organism>
<keyword evidence="2" id="KW-1185">Reference proteome</keyword>
<protein>
    <recommendedName>
        <fullName evidence="3">PiggyBac transposable element-derived protein 4 C-terminal zinc-ribbon domain-containing protein</fullName>
    </recommendedName>
</protein>
<comment type="caution">
    <text evidence="1">The sequence shown here is derived from an EMBL/GenBank/DDBJ whole genome shotgun (WGS) entry which is preliminary data.</text>
</comment>
<accession>A0AAV8WU14</accession>
<name>A0AAV8WU14_9CUCU</name>